<dbReference type="InterPro" id="IPR013766">
    <property type="entry name" value="Thioredoxin_domain"/>
</dbReference>
<gene>
    <name evidence="9" type="ORF">AB6A40_007328</name>
</gene>
<dbReference type="PROSITE" id="PS51352">
    <property type="entry name" value="THIOREDOXIN_2"/>
    <property type="match status" value="1"/>
</dbReference>
<keyword evidence="6" id="KW-0676">Redox-active center</keyword>
<keyword evidence="4" id="KW-1015">Disulfide bond</keyword>
<dbReference type="GO" id="GO:0016853">
    <property type="term" value="F:isomerase activity"/>
    <property type="evidence" value="ECO:0007669"/>
    <property type="project" value="UniProtKB-KW"/>
</dbReference>
<feature type="domain" description="Thioredoxin" evidence="8">
    <location>
        <begin position="88"/>
        <end position="206"/>
    </location>
</feature>
<evidence type="ECO:0000256" key="6">
    <source>
        <dbReference type="ARBA" id="ARBA00023284"/>
    </source>
</evidence>
<proteinExistence type="inferred from homology"/>
<dbReference type="InterPro" id="IPR036249">
    <property type="entry name" value="Thioredoxin-like_sf"/>
</dbReference>
<dbReference type="Pfam" id="PF00085">
    <property type="entry name" value="Thioredoxin"/>
    <property type="match status" value="1"/>
</dbReference>
<sequence>MYSFKVVKVAEKYKNYSFAVASEDEFERDLTDAGLGDSGLEINVIAFDENNRKYPMLESEFDGEFEENFSSFMEKFISGQIKPHLKSQPIPKENKDAVMTLVANNFYETLDDDSKDILVEFYAPWCGHCQAFAPKYERMAMKLKKEQPNLILAKYDAINNELPYKYDVGGFPTFYFIPSGKRDSPIQYEGLRDEESIMKFIEKNARKSFKIKKEEL</sequence>
<dbReference type="PANTHER" id="PTHR18929:SF210">
    <property type="entry name" value="PROTEIN DISULFIDE-ISOMERASE A4"/>
    <property type="match status" value="1"/>
</dbReference>
<keyword evidence="10" id="KW-1185">Reference proteome</keyword>
<evidence type="ECO:0000313" key="9">
    <source>
        <dbReference type="EMBL" id="MFH4980619.1"/>
    </source>
</evidence>
<dbReference type="EMBL" id="JBGFUD010005814">
    <property type="protein sequence ID" value="MFH4980619.1"/>
    <property type="molecule type" value="Genomic_DNA"/>
</dbReference>
<evidence type="ECO:0000256" key="3">
    <source>
        <dbReference type="ARBA" id="ARBA00022737"/>
    </source>
</evidence>
<keyword evidence="5" id="KW-0413">Isomerase</keyword>
<dbReference type="AlphaFoldDB" id="A0ABD6ER22"/>
<keyword evidence="3" id="KW-0677">Repeat</keyword>
<evidence type="ECO:0000256" key="1">
    <source>
        <dbReference type="ARBA" id="ARBA00006347"/>
    </source>
</evidence>
<evidence type="ECO:0000313" key="10">
    <source>
        <dbReference type="Proteomes" id="UP001608902"/>
    </source>
</evidence>
<comment type="caution">
    <text evidence="9">The sequence shown here is derived from an EMBL/GenBank/DDBJ whole genome shotgun (WGS) entry which is preliminary data.</text>
</comment>
<reference evidence="9 10" key="1">
    <citation type="submission" date="2024-08" db="EMBL/GenBank/DDBJ databases">
        <title>Gnathostoma spinigerum genome.</title>
        <authorList>
            <person name="Gonzalez-Bertolin B."/>
            <person name="Monzon S."/>
            <person name="Zaballos A."/>
            <person name="Jimenez P."/>
            <person name="Dekumyoy P."/>
            <person name="Varona S."/>
            <person name="Cuesta I."/>
            <person name="Sumanam S."/>
            <person name="Adisakwattana P."/>
            <person name="Gasser R.B."/>
            <person name="Hernandez-Gonzalez A."/>
            <person name="Young N.D."/>
            <person name="Perteguer M.J."/>
        </authorList>
    </citation>
    <scope>NUCLEOTIDE SEQUENCE [LARGE SCALE GENOMIC DNA]</scope>
    <source>
        <strain evidence="9">AL3</strain>
        <tissue evidence="9">Liver</tissue>
    </source>
</reference>
<evidence type="ECO:0000256" key="7">
    <source>
        <dbReference type="RuleBase" id="RU004208"/>
    </source>
</evidence>
<dbReference type="InterPro" id="IPR005788">
    <property type="entry name" value="PDI_thioredoxin-like_dom"/>
</dbReference>
<dbReference type="PANTHER" id="PTHR18929">
    <property type="entry name" value="PROTEIN DISULFIDE ISOMERASE"/>
    <property type="match status" value="1"/>
</dbReference>
<dbReference type="PRINTS" id="PR00421">
    <property type="entry name" value="THIOREDOXIN"/>
</dbReference>
<name>A0ABD6ER22_9BILA</name>
<evidence type="ECO:0000256" key="5">
    <source>
        <dbReference type="ARBA" id="ARBA00023235"/>
    </source>
</evidence>
<organism evidence="9 10">
    <name type="scientific">Gnathostoma spinigerum</name>
    <dbReference type="NCBI Taxonomy" id="75299"/>
    <lineage>
        <taxon>Eukaryota</taxon>
        <taxon>Metazoa</taxon>
        <taxon>Ecdysozoa</taxon>
        <taxon>Nematoda</taxon>
        <taxon>Chromadorea</taxon>
        <taxon>Rhabditida</taxon>
        <taxon>Spirurina</taxon>
        <taxon>Gnathostomatomorpha</taxon>
        <taxon>Gnathostomatoidea</taxon>
        <taxon>Gnathostomatidae</taxon>
        <taxon>Gnathostoma</taxon>
    </lineage>
</organism>
<protein>
    <recommendedName>
        <fullName evidence="8">Thioredoxin domain-containing protein</fullName>
    </recommendedName>
</protein>
<dbReference type="PROSITE" id="PS00194">
    <property type="entry name" value="THIOREDOXIN_1"/>
    <property type="match status" value="1"/>
</dbReference>
<dbReference type="InterPro" id="IPR017937">
    <property type="entry name" value="Thioredoxin_CS"/>
</dbReference>
<comment type="similarity">
    <text evidence="1 7">Belongs to the protein disulfide isomerase family.</text>
</comment>
<dbReference type="Gene3D" id="3.40.30.10">
    <property type="entry name" value="Glutaredoxin"/>
    <property type="match status" value="2"/>
</dbReference>
<dbReference type="CDD" id="cd02995">
    <property type="entry name" value="PDI_a_PDI_a'_C"/>
    <property type="match status" value="1"/>
</dbReference>
<dbReference type="NCBIfam" id="TIGR01126">
    <property type="entry name" value="pdi_dom"/>
    <property type="match status" value="1"/>
</dbReference>
<dbReference type="Proteomes" id="UP001608902">
    <property type="component" value="Unassembled WGS sequence"/>
</dbReference>
<dbReference type="SUPFAM" id="SSF52833">
    <property type="entry name" value="Thioredoxin-like"/>
    <property type="match status" value="2"/>
</dbReference>
<accession>A0ABD6ER22</accession>
<evidence type="ECO:0000259" key="8">
    <source>
        <dbReference type="PROSITE" id="PS51352"/>
    </source>
</evidence>
<evidence type="ECO:0000256" key="4">
    <source>
        <dbReference type="ARBA" id="ARBA00023157"/>
    </source>
</evidence>
<keyword evidence="2" id="KW-0732">Signal</keyword>
<evidence type="ECO:0000256" key="2">
    <source>
        <dbReference type="ARBA" id="ARBA00022729"/>
    </source>
</evidence>